<sequence length="757" mass="86421">MNRKKTRRHRLPSRSTANKQGDNDNSTQSEVPIRAAMNQIEDPPNPNLPERLLPVDSYSDGARLNIYSRPEYLGTIATLLKGSKEWEQIKNSQFGKLFQLPVARCSHSGKLLHGLLSRQLVTEKKHEIWFVFGGHPMRFSIREFHIVTGLRCSELPTQDEVDKHKDRYLSVWHRLFGNKTMVTVADVLDMLLQNDKTTDKKKQFSSWKKLCLALIAIVDGVVVCHDQSFVSSEFVEMLNDVDYFLDYPWGRLAFTATIRRFGPPKDATNPIGKLKKRLKQKTSACYGFPLALQLQALESIPVILERIKDPLDLRNFTERSAEGLSFAVLLHETKLHNAEVDDKLLVAHTLDPKGIINETELVWETEVSDPKVDFMLKLINEGHVFKPFEWPVLKAANQEVNIQEKRILDKAKPKHFTRCSMKEKEVFKPPTNIHKHTSQKKPTAKVHVGGESNDPGYVTLAHLDDMKEWILKQNEDLRNKIREDVTELVGSKSHSQDDTPEGGASNLRRSNGLNTNCLEMMANTDATPTETRKRKRVEVHSISTRSESACDIEGGKDVQCLGTQAREGGEGVQSLWNEDGNAQSSGTFDQYDDYGDALKITQEDDLMQEINDSGHCPNCVKTKESMMREIENLKLSLQLYQGHSLNHLNYDELLRFEIQLESSLHNARKFEFMRQQQQTDKYKGKGKEILMDEGSTQLSNPVRALECQRQEDDDIMHRQVKKEFPSCGEEATGVRHLPQLPQDWAQTKAGHWACSFR</sequence>
<proteinExistence type="predicted"/>
<protein>
    <submittedName>
        <fullName evidence="4">Uncharacterized protein LOC104757509 isoform X1</fullName>
    </submittedName>
</protein>
<dbReference type="PANTHER" id="PTHR48449">
    <property type="entry name" value="DUF1985 DOMAIN-CONTAINING PROTEIN"/>
    <property type="match status" value="1"/>
</dbReference>
<dbReference type="InterPro" id="IPR015410">
    <property type="entry name" value="DUF1985"/>
</dbReference>
<organism evidence="3 4">
    <name type="scientific">Camelina sativa</name>
    <name type="common">False flax</name>
    <name type="synonym">Myagrum sativum</name>
    <dbReference type="NCBI Taxonomy" id="90675"/>
    <lineage>
        <taxon>Eukaryota</taxon>
        <taxon>Viridiplantae</taxon>
        <taxon>Streptophyta</taxon>
        <taxon>Embryophyta</taxon>
        <taxon>Tracheophyta</taxon>
        <taxon>Spermatophyta</taxon>
        <taxon>Magnoliopsida</taxon>
        <taxon>eudicotyledons</taxon>
        <taxon>Gunneridae</taxon>
        <taxon>Pentapetalae</taxon>
        <taxon>rosids</taxon>
        <taxon>malvids</taxon>
        <taxon>Brassicales</taxon>
        <taxon>Brassicaceae</taxon>
        <taxon>Camelineae</taxon>
        <taxon>Camelina</taxon>
    </lineage>
</organism>
<feature type="compositionally biased region" description="Basic residues" evidence="1">
    <location>
        <begin position="1"/>
        <end position="12"/>
    </location>
</feature>
<feature type="compositionally biased region" description="Polar residues" evidence="1">
    <location>
        <begin position="13"/>
        <end position="30"/>
    </location>
</feature>
<name>A0ABM1R6M1_CAMSA</name>
<feature type="region of interest" description="Disordered" evidence="1">
    <location>
        <begin position="1"/>
        <end position="33"/>
    </location>
</feature>
<feature type="compositionally biased region" description="Basic residues" evidence="1">
    <location>
        <begin position="433"/>
        <end position="444"/>
    </location>
</feature>
<dbReference type="PROSITE" id="PS51297">
    <property type="entry name" value="K_BOX"/>
    <property type="match status" value="1"/>
</dbReference>
<reference evidence="3" key="1">
    <citation type="journal article" date="2014" name="Nat. Commun.">
        <title>The emerging biofuel crop Camelina sativa retains a highly undifferentiated hexaploid genome structure.</title>
        <authorList>
            <person name="Kagale S."/>
            <person name="Koh C."/>
            <person name="Nixon J."/>
            <person name="Bollina V."/>
            <person name="Clarke W.E."/>
            <person name="Tuteja R."/>
            <person name="Spillane C."/>
            <person name="Robinson S.J."/>
            <person name="Links M.G."/>
            <person name="Clarke C."/>
            <person name="Higgins E.E."/>
            <person name="Huebert T."/>
            <person name="Sharpe A.G."/>
            <person name="Parkin I.A."/>
        </authorList>
    </citation>
    <scope>NUCLEOTIDE SEQUENCE [LARGE SCALE GENOMIC DNA]</scope>
    <source>
        <strain evidence="3">cv. DH55</strain>
    </source>
</reference>
<feature type="region of interest" description="Disordered" evidence="1">
    <location>
        <begin position="488"/>
        <end position="513"/>
    </location>
</feature>
<evidence type="ECO:0000313" key="4">
    <source>
        <dbReference type="RefSeq" id="XP_019094659.1"/>
    </source>
</evidence>
<gene>
    <name evidence="4" type="primary">LOC104757509</name>
</gene>
<dbReference type="Proteomes" id="UP000694864">
    <property type="component" value="Chromosome 17"/>
</dbReference>
<feature type="region of interest" description="Disordered" evidence="1">
    <location>
        <begin position="432"/>
        <end position="452"/>
    </location>
</feature>
<accession>A0ABM1R6M1</accession>
<evidence type="ECO:0000256" key="1">
    <source>
        <dbReference type="SAM" id="MobiDB-lite"/>
    </source>
</evidence>
<dbReference type="RefSeq" id="XP_019094659.1">
    <property type="nucleotide sequence ID" value="XM_019239114.1"/>
</dbReference>
<keyword evidence="3" id="KW-1185">Reference proteome</keyword>
<feature type="domain" description="K-box" evidence="2">
    <location>
        <begin position="616"/>
        <end position="711"/>
    </location>
</feature>
<evidence type="ECO:0000313" key="3">
    <source>
        <dbReference type="Proteomes" id="UP000694864"/>
    </source>
</evidence>
<dbReference type="Pfam" id="PF09331">
    <property type="entry name" value="DUF1985"/>
    <property type="match status" value="1"/>
</dbReference>
<evidence type="ECO:0000259" key="2">
    <source>
        <dbReference type="PROSITE" id="PS51297"/>
    </source>
</evidence>
<dbReference type="GeneID" id="104757509"/>
<reference evidence="4" key="2">
    <citation type="submission" date="2025-08" db="UniProtKB">
        <authorList>
            <consortium name="RefSeq"/>
        </authorList>
    </citation>
    <scope>IDENTIFICATION</scope>
    <source>
        <tissue evidence="4">Leaf</tissue>
    </source>
</reference>
<dbReference type="PANTHER" id="PTHR48449:SF1">
    <property type="entry name" value="DUF1985 DOMAIN-CONTAINING PROTEIN"/>
    <property type="match status" value="1"/>
</dbReference>
<dbReference type="InterPro" id="IPR002487">
    <property type="entry name" value="TF_Kbox"/>
</dbReference>